<protein>
    <recommendedName>
        <fullName evidence="5">NADH-quinone oxidoreductase subunit N</fullName>
        <ecNumber evidence="5">7.1.1.-</ecNumber>
    </recommendedName>
    <alternativeName>
        <fullName evidence="5">NADH dehydrogenase I subunit N</fullName>
    </alternativeName>
    <alternativeName>
        <fullName evidence="5">NDH-1 subunit N</fullName>
    </alternativeName>
</protein>
<evidence type="ECO:0000313" key="9">
    <source>
        <dbReference type="Proteomes" id="UP000032420"/>
    </source>
</evidence>
<keyword evidence="5" id="KW-1003">Cell membrane</keyword>
<dbReference type="AlphaFoldDB" id="A0A078KI08"/>
<keyword evidence="8" id="KW-0560">Oxidoreductase</keyword>
<dbReference type="HOGENOM" id="CLU_007100_1_5_6"/>
<comment type="similarity">
    <text evidence="5">Belongs to the complex I subunit 2 family.</text>
</comment>
<dbReference type="KEGG" id="eme:CEM_272"/>
<dbReference type="GO" id="GO:0008137">
    <property type="term" value="F:NADH dehydrogenase (ubiquinone) activity"/>
    <property type="evidence" value="ECO:0007669"/>
    <property type="project" value="InterPro"/>
</dbReference>
<feature type="domain" description="NADH:quinone oxidoreductase/Mrp antiporter transmembrane" evidence="7">
    <location>
        <begin position="124"/>
        <end position="422"/>
    </location>
</feature>
<dbReference type="InterPro" id="IPR010096">
    <property type="entry name" value="NADH-Q_OxRdtase_suN/2"/>
</dbReference>
<proteinExistence type="inferred from homology"/>
<dbReference type="GO" id="GO:0050136">
    <property type="term" value="F:NADH dehydrogenase (quinone) (non-electrogenic) activity"/>
    <property type="evidence" value="ECO:0007669"/>
    <property type="project" value="UniProtKB-UniRule"/>
</dbReference>
<feature type="transmembrane region" description="Helical" evidence="5">
    <location>
        <begin position="448"/>
        <end position="472"/>
    </location>
</feature>
<keyword evidence="5" id="KW-0813">Transport</keyword>
<dbReference type="InterPro" id="IPR001750">
    <property type="entry name" value="ND/Mrp_TM"/>
</dbReference>
<reference evidence="9" key="1">
    <citation type="submission" date="2014-07" db="EMBL/GenBank/DDBJ databases">
        <authorList>
            <person name="Santos-Garcia D."/>
        </authorList>
    </citation>
    <scope>NUCLEOTIDE SEQUENCE [LARGE SCALE GENOMIC DNA]</scope>
</reference>
<feature type="transmembrane region" description="Helical" evidence="5">
    <location>
        <begin position="235"/>
        <end position="254"/>
    </location>
</feature>
<keyword evidence="3 5" id="KW-1133">Transmembrane helix</keyword>
<dbReference type="GO" id="GO:0048038">
    <property type="term" value="F:quinone binding"/>
    <property type="evidence" value="ECO:0007669"/>
    <property type="project" value="UniProtKB-KW"/>
</dbReference>
<keyword evidence="5" id="KW-1278">Translocase</keyword>
<keyword evidence="5" id="KW-0830">Ubiquinone</keyword>
<dbReference type="STRING" id="1495769.CEM_272"/>
<dbReference type="Pfam" id="PF00361">
    <property type="entry name" value="Proton_antipo_M"/>
    <property type="match status" value="1"/>
</dbReference>
<evidence type="ECO:0000256" key="3">
    <source>
        <dbReference type="ARBA" id="ARBA00022989"/>
    </source>
</evidence>
<feature type="transmembrane region" description="Helical" evidence="5">
    <location>
        <begin position="266"/>
        <end position="289"/>
    </location>
</feature>
<feature type="transmembrane region" description="Helical" evidence="5">
    <location>
        <begin position="73"/>
        <end position="94"/>
    </location>
</feature>
<keyword evidence="5" id="KW-0520">NAD</keyword>
<evidence type="ECO:0000313" key="8">
    <source>
        <dbReference type="EMBL" id="CDZ16530.1"/>
    </source>
</evidence>
<dbReference type="EMBL" id="LM655252">
    <property type="protein sequence ID" value="CDZ16530.1"/>
    <property type="molecule type" value="Genomic_DNA"/>
</dbReference>
<feature type="transmembrane region" description="Helical" evidence="5">
    <location>
        <begin position="159"/>
        <end position="179"/>
    </location>
</feature>
<keyword evidence="4 5" id="KW-0472">Membrane</keyword>
<keyword evidence="2 5" id="KW-0812">Transmembrane</keyword>
<accession>A0A078KI08</accession>
<comment type="subcellular location">
    <subcellularLocation>
        <location evidence="5">Cell membrane</location>
        <topology evidence="5">Multi-pass membrane protein</topology>
    </subcellularLocation>
    <subcellularLocation>
        <location evidence="1">Endomembrane system</location>
        <topology evidence="1">Multi-pass membrane protein</topology>
    </subcellularLocation>
    <subcellularLocation>
        <location evidence="6">Membrane</location>
        <topology evidence="6">Multi-pass membrane protein</topology>
    </subcellularLocation>
</comment>
<evidence type="ECO:0000256" key="6">
    <source>
        <dbReference type="RuleBase" id="RU000320"/>
    </source>
</evidence>
<dbReference type="GO" id="GO:0042773">
    <property type="term" value="P:ATP synthesis coupled electron transport"/>
    <property type="evidence" value="ECO:0007669"/>
    <property type="project" value="InterPro"/>
</dbReference>
<evidence type="ECO:0000256" key="4">
    <source>
        <dbReference type="ARBA" id="ARBA00023136"/>
    </source>
</evidence>
<dbReference type="GO" id="GO:0005886">
    <property type="term" value="C:plasma membrane"/>
    <property type="evidence" value="ECO:0007669"/>
    <property type="project" value="UniProtKB-SubCell"/>
</dbReference>
<feature type="transmembrane region" description="Helical" evidence="5">
    <location>
        <begin position="35"/>
        <end position="53"/>
    </location>
</feature>
<dbReference type="GO" id="GO:0012505">
    <property type="term" value="C:endomembrane system"/>
    <property type="evidence" value="ECO:0007669"/>
    <property type="project" value="UniProtKB-SubCell"/>
</dbReference>
<feature type="transmembrane region" description="Helical" evidence="5">
    <location>
        <begin position="6"/>
        <end position="23"/>
    </location>
</feature>
<sequence>MNIKFNIFITLIILIITILMNIFNINNFSKYFKNSILTIIGLFLTFLSFVYIYKVTIVPILFMNLLFFDKYILLYILIILFISIICYHLAYVYLKTIENHREEFYILLISSTFGAIITISSIHAISLILGIEIMSISIYGMIYYNSNDLISLESVIKYMILSSIASSFFLLGIAIIYAYSGTLSFFKLSLFFIYKNKLNYYILLSIIMIFIGIAFKLSIVPWHMWTADIYEGAPIPVSAFIATINKIVFLYLLLRFFLILPNLNIYFFKIISIFSILSIIIGNISALYQNNLKRLLGYSSIANMGYLFSIIRVLQLSYNNYYIIIIPINIYLFIYLLNTLGIFCILTILSSKSYNNYDGDISSYSAMFNKRPIITLILTYFLISQLGFPLTAGFLCKFYLYYLIINAKLILLIIINLIGHIFSIYYYIRIIRLLYLNKINLIEKNIKFHWGIIIIITLIILMLLIIGFYPMFLIKLINSAKLINFIKLY</sequence>
<gene>
    <name evidence="5 8" type="primary">nuoN</name>
    <name evidence="8" type="ORF">CEM_272</name>
</gene>
<name>A0A078KI08_9GAMM</name>
<evidence type="ECO:0000259" key="7">
    <source>
        <dbReference type="Pfam" id="PF00361"/>
    </source>
</evidence>
<comment type="function">
    <text evidence="5">NDH-1 shuttles electrons from NADH, via FMN and iron-sulfur (Fe-S) centers, to quinones in the respiratory chain. The immediate electron acceptor for the enzyme in this species is believed to be ubiquinone. Couples the redox reaction to proton translocation (for every two electrons transferred, four hydrogen ions are translocated across the cytoplasmic membrane), and thus conserves the redox energy in a proton gradient.</text>
</comment>
<comment type="subunit">
    <text evidence="5">NDH-1 is composed of 14 different subunits. Subunits NuoA, H, J, K, L, M, N constitute the membrane sector of the complex.</text>
</comment>
<organism evidence="8 9">
    <name type="scientific">Candidatus Johnevansia muelleri</name>
    <dbReference type="NCBI Taxonomy" id="1495769"/>
    <lineage>
        <taxon>Bacteria</taxon>
        <taxon>Pseudomonadati</taxon>
        <taxon>Pseudomonadota</taxon>
        <taxon>Gammaproteobacteria</taxon>
        <taxon>Candidatus Johnevansiales</taxon>
        <taxon>Candidatus Johnevansiaceae</taxon>
        <taxon>Candidatus Johnevansia</taxon>
    </lineage>
</organism>
<keyword evidence="5" id="KW-0874">Quinone</keyword>
<feature type="transmembrane region" description="Helical" evidence="5">
    <location>
        <begin position="106"/>
        <end position="139"/>
    </location>
</feature>
<feature type="transmembrane region" description="Helical" evidence="5">
    <location>
        <begin position="409"/>
        <end position="428"/>
    </location>
</feature>
<dbReference type="HAMAP" id="MF_00445">
    <property type="entry name" value="NDH1_NuoN_1"/>
    <property type="match status" value="1"/>
</dbReference>
<evidence type="ECO:0000256" key="2">
    <source>
        <dbReference type="ARBA" id="ARBA00022692"/>
    </source>
</evidence>
<dbReference type="PATRIC" id="fig|1495769.3.peg.252"/>
<feature type="transmembrane region" description="Helical" evidence="5">
    <location>
        <begin position="295"/>
        <end position="314"/>
    </location>
</feature>
<comment type="catalytic activity">
    <reaction evidence="5">
        <text>a quinone + NADH + 5 H(+)(in) = a quinol + NAD(+) + 4 H(+)(out)</text>
        <dbReference type="Rhea" id="RHEA:57888"/>
        <dbReference type="ChEBI" id="CHEBI:15378"/>
        <dbReference type="ChEBI" id="CHEBI:24646"/>
        <dbReference type="ChEBI" id="CHEBI:57540"/>
        <dbReference type="ChEBI" id="CHEBI:57945"/>
        <dbReference type="ChEBI" id="CHEBI:132124"/>
    </reaction>
</comment>
<evidence type="ECO:0000256" key="5">
    <source>
        <dbReference type="HAMAP-Rule" id="MF_00445"/>
    </source>
</evidence>
<keyword evidence="9" id="KW-1185">Reference proteome</keyword>
<feature type="transmembrane region" description="Helical" evidence="5">
    <location>
        <begin position="200"/>
        <end position="223"/>
    </location>
</feature>
<dbReference type="Proteomes" id="UP000032420">
    <property type="component" value="Chromosome I"/>
</dbReference>
<dbReference type="PANTHER" id="PTHR22773">
    <property type="entry name" value="NADH DEHYDROGENASE"/>
    <property type="match status" value="1"/>
</dbReference>
<dbReference type="EC" id="7.1.1.-" evidence="5"/>
<feature type="transmembrane region" description="Helical" evidence="5">
    <location>
        <begin position="321"/>
        <end position="349"/>
    </location>
</feature>
<dbReference type="OrthoDB" id="9768329at2"/>
<feature type="transmembrane region" description="Helical" evidence="5">
    <location>
        <begin position="373"/>
        <end position="402"/>
    </location>
</feature>
<evidence type="ECO:0000256" key="1">
    <source>
        <dbReference type="ARBA" id="ARBA00004127"/>
    </source>
</evidence>